<evidence type="ECO:0000313" key="4">
    <source>
        <dbReference type="EMBL" id="MBB6002035.1"/>
    </source>
</evidence>
<keyword evidence="2" id="KW-1003">Cell membrane</keyword>
<proteinExistence type="predicted"/>
<comment type="subcellular location">
    <subcellularLocation>
        <location evidence="1">Cell membrane</location>
    </subcellularLocation>
</comment>
<keyword evidence="3" id="KW-0472">Membrane</keyword>
<dbReference type="Pfam" id="PF06977">
    <property type="entry name" value="SdiA-regulated"/>
    <property type="match status" value="1"/>
</dbReference>
<dbReference type="InterPro" id="IPR009722">
    <property type="entry name" value="YjiK/CarP"/>
</dbReference>
<dbReference type="AlphaFoldDB" id="A0A841EFW6"/>
<comment type="caution">
    <text evidence="4">The sequence shown here is derived from an EMBL/GenBank/DDBJ whole genome shotgun (WGS) entry which is preliminary data.</text>
</comment>
<reference evidence="4 5" key="1">
    <citation type="submission" date="2020-08" db="EMBL/GenBank/DDBJ databases">
        <title>Functional genomics of gut bacteria from endangered species of beetles.</title>
        <authorList>
            <person name="Carlos-Shanley C."/>
        </authorList>
    </citation>
    <scope>NUCLEOTIDE SEQUENCE [LARGE SCALE GENOMIC DNA]</scope>
    <source>
        <strain evidence="4 5">S00070</strain>
    </source>
</reference>
<sequence length="283" mass="32249">MFQSKIVLWLFNLQLLFCSCHKESSQSDFSKGRHFYKVTTIGKLASEVNECSGLIKSSKDTTFWTHNDSGGKSEIYEVDFHGKLLSTISFTNLKNEDWEEITRDNNGNLYIGDIGNNDNKRRSLMIYKVKESEPTHVEKISFHYADQERFPPAKEDKNFDCEAFFAHGDSLYLFSKNRGNNLVKMYAVPSKAGNYALLPKGQVLINAMVTGAAISPDEKTFALLTYGKVVFFGIKNHQIDFKHPKKCYTFAFKQSEAITFLTNNTLLISNEQGELAKIQIEKK</sequence>
<evidence type="ECO:0000313" key="5">
    <source>
        <dbReference type="Proteomes" id="UP000524404"/>
    </source>
</evidence>
<evidence type="ECO:0000256" key="1">
    <source>
        <dbReference type="ARBA" id="ARBA00004236"/>
    </source>
</evidence>
<organism evidence="4 5">
    <name type="scientific">Arcicella rosea</name>
    <dbReference type="NCBI Taxonomy" id="502909"/>
    <lineage>
        <taxon>Bacteria</taxon>
        <taxon>Pseudomonadati</taxon>
        <taxon>Bacteroidota</taxon>
        <taxon>Cytophagia</taxon>
        <taxon>Cytophagales</taxon>
        <taxon>Flectobacillaceae</taxon>
        <taxon>Arcicella</taxon>
    </lineage>
</organism>
<accession>A0A841EFW6</accession>
<keyword evidence="5" id="KW-1185">Reference proteome</keyword>
<evidence type="ECO:0008006" key="6">
    <source>
        <dbReference type="Google" id="ProtNLM"/>
    </source>
</evidence>
<dbReference type="PROSITE" id="PS51257">
    <property type="entry name" value="PROKAR_LIPOPROTEIN"/>
    <property type="match status" value="1"/>
</dbReference>
<gene>
    <name evidence="4" type="ORF">HNP25_000684</name>
</gene>
<dbReference type="EMBL" id="JACHKT010000003">
    <property type="protein sequence ID" value="MBB6002035.1"/>
    <property type="molecule type" value="Genomic_DNA"/>
</dbReference>
<dbReference type="GO" id="GO:0005886">
    <property type="term" value="C:plasma membrane"/>
    <property type="evidence" value="ECO:0007669"/>
    <property type="project" value="UniProtKB-SubCell"/>
</dbReference>
<dbReference type="RefSeq" id="WP_184130282.1">
    <property type="nucleotide sequence ID" value="NZ_JACHKT010000003.1"/>
</dbReference>
<evidence type="ECO:0000256" key="3">
    <source>
        <dbReference type="ARBA" id="ARBA00023136"/>
    </source>
</evidence>
<evidence type="ECO:0000256" key="2">
    <source>
        <dbReference type="ARBA" id="ARBA00022475"/>
    </source>
</evidence>
<dbReference type="SUPFAM" id="SSF101898">
    <property type="entry name" value="NHL repeat"/>
    <property type="match status" value="1"/>
</dbReference>
<protein>
    <recommendedName>
        <fullName evidence="6">SdiA-regulated</fullName>
    </recommendedName>
</protein>
<name>A0A841EFW6_9BACT</name>
<dbReference type="Proteomes" id="UP000524404">
    <property type="component" value="Unassembled WGS sequence"/>
</dbReference>